<reference evidence="10 11" key="1">
    <citation type="submission" date="2019-08" db="EMBL/GenBank/DDBJ databases">
        <title>In-depth cultivation of the pig gut microbiome towards novel bacterial diversity and tailored functional studies.</title>
        <authorList>
            <person name="Wylensek D."/>
            <person name="Hitch T.C.A."/>
            <person name="Clavel T."/>
        </authorList>
    </citation>
    <scope>NUCLEOTIDE SEQUENCE [LARGE SCALE GENOMIC DNA]</scope>
    <source>
        <strain evidence="10 11">BL-389-WT-3D</strain>
    </source>
</reference>
<dbReference type="PANTHER" id="PTHR30572">
    <property type="entry name" value="MEMBRANE COMPONENT OF TRANSPORTER-RELATED"/>
    <property type="match status" value="1"/>
</dbReference>
<feature type="transmembrane region" description="Helical" evidence="7">
    <location>
        <begin position="21"/>
        <end position="43"/>
    </location>
</feature>
<evidence type="ECO:0000256" key="1">
    <source>
        <dbReference type="ARBA" id="ARBA00004651"/>
    </source>
</evidence>
<dbReference type="EMBL" id="VUMB01000011">
    <property type="protein sequence ID" value="MSS40059.1"/>
    <property type="molecule type" value="Genomic_DNA"/>
</dbReference>
<evidence type="ECO:0000259" key="9">
    <source>
        <dbReference type="Pfam" id="PF12704"/>
    </source>
</evidence>
<evidence type="ECO:0000313" key="10">
    <source>
        <dbReference type="EMBL" id="MSS40059.1"/>
    </source>
</evidence>
<comment type="subcellular location">
    <subcellularLocation>
        <location evidence="1">Cell membrane</location>
        <topology evidence="1">Multi-pass membrane protein</topology>
    </subcellularLocation>
</comment>
<keyword evidence="2" id="KW-1003">Cell membrane</keyword>
<feature type="domain" description="ABC3 transporter permease C-terminal" evidence="8">
    <location>
        <begin position="289"/>
        <end position="404"/>
    </location>
</feature>
<evidence type="ECO:0000256" key="2">
    <source>
        <dbReference type="ARBA" id="ARBA00022475"/>
    </source>
</evidence>
<evidence type="ECO:0000256" key="5">
    <source>
        <dbReference type="ARBA" id="ARBA00023136"/>
    </source>
</evidence>
<name>A0A844FBM6_CLOSV</name>
<dbReference type="RefSeq" id="WP_025642257.1">
    <property type="nucleotide sequence ID" value="NZ_AP024846.1"/>
</dbReference>
<evidence type="ECO:0000256" key="6">
    <source>
        <dbReference type="ARBA" id="ARBA00038076"/>
    </source>
</evidence>
<sequence>MGQFGEYIKMALYNLKENKGRSFLTMLGIIIGISSVITIISIGNGLKADVMETDEPKSVTVKVDEEEADNLQLITWEDMQAMKDRLSDRVDGVVGSASSQGSVATRKGSFDAYLTLTTPDAGKDPIQDPVVRGAYFDEDDMQNASPVCVIDKGSAIALFGNMDVVGMELDVTVDGTIVTFQVMGVRDMDDELIAANNEAMEMFGMKMPIYIETPYTVSEAWGEAPGNFSAATLYLKSGQSANSVAKSACQVLDSRHMNDGDNLFSKQAELDMSSTLGAVLDGVTAFIAFVAGISLLVGGIGVMNIMLVSVTERTREIGIRKSLGAKTSSIIVQFLCESAILSGIGGIIGILIGAGISYGVAALKIGGLSARLSLSAILLTTGFSCGVGILFGIYPARKAARMSPIEALRQI</sequence>
<protein>
    <submittedName>
        <fullName evidence="10">FtsX-like permease family protein</fullName>
    </submittedName>
</protein>
<feature type="transmembrane region" description="Helical" evidence="7">
    <location>
        <begin position="372"/>
        <end position="394"/>
    </location>
</feature>
<accession>A0A844FBM6</accession>
<dbReference type="InterPro" id="IPR025857">
    <property type="entry name" value="MacB_PCD"/>
</dbReference>
<dbReference type="PANTHER" id="PTHR30572:SF4">
    <property type="entry name" value="ABC TRANSPORTER PERMEASE YTRF"/>
    <property type="match status" value="1"/>
</dbReference>
<keyword evidence="4 7" id="KW-1133">Transmembrane helix</keyword>
<gene>
    <name evidence="10" type="ORF">FYJ37_06775</name>
</gene>
<comment type="caution">
    <text evidence="10">The sequence shown here is derived from an EMBL/GenBank/DDBJ whole genome shotgun (WGS) entry which is preliminary data.</text>
</comment>
<dbReference type="AlphaFoldDB" id="A0A844FBM6"/>
<dbReference type="Pfam" id="PF12704">
    <property type="entry name" value="MacB_PCD"/>
    <property type="match status" value="1"/>
</dbReference>
<comment type="similarity">
    <text evidence="6">Belongs to the ABC-4 integral membrane protein family.</text>
</comment>
<keyword evidence="5 7" id="KW-0472">Membrane</keyword>
<organism evidence="10 11">
    <name type="scientific">Clostridium scindens (strain JCM 10418 / VPI 12708)</name>
    <dbReference type="NCBI Taxonomy" id="29347"/>
    <lineage>
        <taxon>Bacteria</taxon>
        <taxon>Bacillati</taxon>
        <taxon>Bacillota</taxon>
        <taxon>Clostridia</taxon>
        <taxon>Lachnospirales</taxon>
        <taxon>Lachnospiraceae</taxon>
    </lineage>
</organism>
<dbReference type="GO" id="GO:0022857">
    <property type="term" value="F:transmembrane transporter activity"/>
    <property type="evidence" value="ECO:0007669"/>
    <property type="project" value="TreeGrafter"/>
</dbReference>
<feature type="domain" description="MacB-like periplasmic core" evidence="9">
    <location>
        <begin position="22"/>
        <end position="246"/>
    </location>
</feature>
<evidence type="ECO:0000313" key="11">
    <source>
        <dbReference type="Proteomes" id="UP000462363"/>
    </source>
</evidence>
<dbReference type="InterPro" id="IPR050250">
    <property type="entry name" value="Macrolide_Exporter_MacB"/>
</dbReference>
<dbReference type="Proteomes" id="UP000462363">
    <property type="component" value="Unassembled WGS sequence"/>
</dbReference>
<evidence type="ECO:0000256" key="4">
    <source>
        <dbReference type="ARBA" id="ARBA00022989"/>
    </source>
</evidence>
<dbReference type="GO" id="GO:0005886">
    <property type="term" value="C:plasma membrane"/>
    <property type="evidence" value="ECO:0007669"/>
    <property type="project" value="UniProtKB-SubCell"/>
</dbReference>
<feature type="transmembrane region" description="Helical" evidence="7">
    <location>
        <begin position="331"/>
        <end position="360"/>
    </location>
</feature>
<dbReference type="InterPro" id="IPR003838">
    <property type="entry name" value="ABC3_permease_C"/>
</dbReference>
<evidence type="ECO:0000256" key="7">
    <source>
        <dbReference type="SAM" id="Phobius"/>
    </source>
</evidence>
<evidence type="ECO:0000259" key="8">
    <source>
        <dbReference type="Pfam" id="PF02687"/>
    </source>
</evidence>
<feature type="transmembrane region" description="Helical" evidence="7">
    <location>
        <begin position="283"/>
        <end position="310"/>
    </location>
</feature>
<proteinExistence type="inferred from homology"/>
<dbReference type="Pfam" id="PF02687">
    <property type="entry name" value="FtsX"/>
    <property type="match status" value="1"/>
</dbReference>
<keyword evidence="3 7" id="KW-0812">Transmembrane</keyword>
<evidence type="ECO:0000256" key="3">
    <source>
        <dbReference type="ARBA" id="ARBA00022692"/>
    </source>
</evidence>